<dbReference type="RefSeq" id="WP_012469472.1">
    <property type="nucleotide sequence ID" value="NC_010814.1"/>
</dbReference>
<organism evidence="1 2">
    <name type="scientific">Trichlorobacter lovleyi (strain ATCC BAA-1151 / DSM 17278 / SZ)</name>
    <name type="common">Geobacter lovleyi</name>
    <dbReference type="NCBI Taxonomy" id="398767"/>
    <lineage>
        <taxon>Bacteria</taxon>
        <taxon>Pseudomonadati</taxon>
        <taxon>Thermodesulfobacteriota</taxon>
        <taxon>Desulfuromonadia</taxon>
        <taxon>Geobacterales</taxon>
        <taxon>Geobacteraceae</taxon>
        <taxon>Trichlorobacter</taxon>
    </lineage>
</organism>
<gene>
    <name evidence="1" type="ordered locus">Glov_1407</name>
</gene>
<protein>
    <recommendedName>
        <fullName evidence="3">Nucleotidyl transferase AbiEii/AbiGii toxin family protein</fullName>
    </recommendedName>
</protein>
<name>B3E891_TRIL1</name>
<keyword evidence="2" id="KW-1185">Reference proteome</keyword>
<dbReference type="OrthoDB" id="9780929at2"/>
<accession>B3E891</accession>
<dbReference type="HOGENOM" id="CLU_048233_0_0_7"/>
<reference evidence="1 2" key="1">
    <citation type="submission" date="2008-05" db="EMBL/GenBank/DDBJ databases">
        <title>Complete sequence of chromosome of Geobacter lovleyi SZ.</title>
        <authorList>
            <consortium name="US DOE Joint Genome Institute"/>
            <person name="Lucas S."/>
            <person name="Copeland A."/>
            <person name="Lapidus A."/>
            <person name="Glavina del Rio T."/>
            <person name="Dalin E."/>
            <person name="Tice H."/>
            <person name="Bruce D."/>
            <person name="Goodwin L."/>
            <person name="Pitluck S."/>
            <person name="Chertkov O."/>
            <person name="Meincke L."/>
            <person name="Brettin T."/>
            <person name="Detter J.C."/>
            <person name="Han C."/>
            <person name="Tapia R."/>
            <person name="Kuske C.R."/>
            <person name="Schmutz J."/>
            <person name="Larimer F."/>
            <person name="Land M."/>
            <person name="Hauser L."/>
            <person name="Kyrpides N."/>
            <person name="Mikhailova N."/>
            <person name="Sung Y."/>
            <person name="Fletcher K.E."/>
            <person name="Ritalahti K.M."/>
            <person name="Loeffler F.E."/>
            <person name="Richardson P."/>
        </authorList>
    </citation>
    <scope>NUCLEOTIDE SEQUENCE [LARGE SCALE GENOMIC DNA]</scope>
    <source>
        <strain evidence="2">ATCC BAA-1151 / DSM 17278 / SZ</strain>
    </source>
</reference>
<dbReference type="InterPro" id="IPR014942">
    <property type="entry name" value="AbiEii"/>
</dbReference>
<dbReference type="STRING" id="398767.Glov_1407"/>
<proteinExistence type="predicted"/>
<evidence type="ECO:0000313" key="1">
    <source>
        <dbReference type="EMBL" id="ACD95128.1"/>
    </source>
</evidence>
<dbReference type="EMBL" id="CP001089">
    <property type="protein sequence ID" value="ACD95128.1"/>
    <property type="molecule type" value="Genomic_DNA"/>
</dbReference>
<evidence type="ECO:0008006" key="3">
    <source>
        <dbReference type="Google" id="ProtNLM"/>
    </source>
</evidence>
<evidence type="ECO:0000313" key="2">
    <source>
        <dbReference type="Proteomes" id="UP000002420"/>
    </source>
</evidence>
<dbReference type="AlphaFoldDB" id="B3E891"/>
<dbReference type="eggNOG" id="ENOG502Z8YI">
    <property type="taxonomic scope" value="Bacteria"/>
</dbReference>
<dbReference type="Proteomes" id="UP000002420">
    <property type="component" value="Chromosome"/>
</dbReference>
<dbReference type="Pfam" id="PF08843">
    <property type="entry name" value="AbiEii"/>
    <property type="match status" value="1"/>
</dbReference>
<sequence length="359" mass="40053">MIAEICFTADWLDKKRKELKGVDPSLLERALHAFALLGHLAESDLNFVFKGGTSLLLHVPVIRRLSIDIDILCSAPATELDRILGEVAKVPPFTRYEEDERGSRGLPQRRHFKFFYTPLVAGNPAPYVFLDVVEEPHVPHDVIVKPITPDILEIRREIPVTVPTVESLLADKLTAFAPRTTGVHIAPANGGPPDTMQIVKQLFDVGELFNLTEDLTAVRRVYHKVFDLENVYRGGGMTATDSLHDTLDASLRLSLHRLKGVSDSPDALMLEDGTRKLTSHLVNHRFNLDAAKLAAAKAALVARLIGSEGAGSSLEVFKAIPSPEEMRQLKIEGEWERLNRLMSVNPEAFWYWYQASRLV</sequence>
<dbReference type="KEGG" id="glo:Glov_1407"/>